<dbReference type="NCBIfam" id="TIGR01128">
    <property type="entry name" value="holA"/>
    <property type="match status" value="1"/>
</dbReference>
<dbReference type="AlphaFoldDB" id="A0A2W5CCK0"/>
<dbReference type="Gene3D" id="1.20.272.10">
    <property type="match status" value="1"/>
</dbReference>
<evidence type="ECO:0000256" key="3">
    <source>
        <dbReference type="ARBA" id="ARBA00022695"/>
    </source>
</evidence>
<evidence type="ECO:0000313" key="9">
    <source>
        <dbReference type="Proteomes" id="UP000249066"/>
    </source>
</evidence>
<evidence type="ECO:0000256" key="1">
    <source>
        <dbReference type="ARBA" id="ARBA00012417"/>
    </source>
</evidence>
<dbReference type="SUPFAM" id="SSF52540">
    <property type="entry name" value="P-loop containing nucleoside triphosphate hydrolases"/>
    <property type="match status" value="1"/>
</dbReference>
<comment type="caution">
    <text evidence="8">The sequence shown here is derived from an EMBL/GenBank/DDBJ whole genome shotgun (WGS) entry which is preliminary data.</text>
</comment>
<dbReference type="InterPro" id="IPR005790">
    <property type="entry name" value="DNA_polIII_delta"/>
</dbReference>
<dbReference type="InterPro" id="IPR008921">
    <property type="entry name" value="DNA_pol3_clamp-load_cplx_C"/>
</dbReference>
<dbReference type="GO" id="GO:0003887">
    <property type="term" value="F:DNA-directed DNA polymerase activity"/>
    <property type="evidence" value="ECO:0007669"/>
    <property type="project" value="UniProtKB-KW"/>
</dbReference>
<evidence type="ECO:0000256" key="6">
    <source>
        <dbReference type="ARBA" id="ARBA00034754"/>
    </source>
</evidence>
<evidence type="ECO:0000256" key="2">
    <source>
        <dbReference type="ARBA" id="ARBA00022679"/>
    </source>
</evidence>
<name>A0A2W5CCK0_9SPHN</name>
<comment type="similarity">
    <text evidence="6">Belongs to the DNA polymerase HolA subunit family.</text>
</comment>
<keyword evidence="2" id="KW-0808">Transferase</keyword>
<reference evidence="8 9" key="1">
    <citation type="submission" date="2017-08" db="EMBL/GenBank/DDBJ databases">
        <title>Infants hospitalized years apart are colonized by the same room-sourced microbial strains.</title>
        <authorList>
            <person name="Brooks B."/>
            <person name="Olm M.R."/>
            <person name="Firek B.A."/>
            <person name="Baker R."/>
            <person name="Thomas B.C."/>
            <person name="Morowitz M.J."/>
            <person name="Banfield J.F."/>
        </authorList>
    </citation>
    <scope>NUCLEOTIDE SEQUENCE [LARGE SCALE GENOMIC DNA]</scope>
    <source>
        <strain evidence="8">S2_018_000_R2_101</strain>
    </source>
</reference>
<evidence type="ECO:0000256" key="5">
    <source>
        <dbReference type="ARBA" id="ARBA00022932"/>
    </source>
</evidence>
<evidence type="ECO:0000256" key="7">
    <source>
        <dbReference type="ARBA" id="ARBA00049244"/>
    </source>
</evidence>
<evidence type="ECO:0000313" key="8">
    <source>
        <dbReference type="EMBL" id="PZO92088.1"/>
    </source>
</evidence>
<dbReference type="InterPro" id="IPR027417">
    <property type="entry name" value="P-loop_NTPase"/>
</dbReference>
<accession>A0A2W5CCK0</accession>
<comment type="catalytic activity">
    <reaction evidence="7">
        <text>DNA(n) + a 2'-deoxyribonucleoside 5'-triphosphate = DNA(n+1) + diphosphate</text>
        <dbReference type="Rhea" id="RHEA:22508"/>
        <dbReference type="Rhea" id="RHEA-COMP:17339"/>
        <dbReference type="Rhea" id="RHEA-COMP:17340"/>
        <dbReference type="ChEBI" id="CHEBI:33019"/>
        <dbReference type="ChEBI" id="CHEBI:61560"/>
        <dbReference type="ChEBI" id="CHEBI:173112"/>
        <dbReference type="EC" id="2.7.7.7"/>
    </reaction>
</comment>
<keyword evidence="5" id="KW-0239">DNA-directed DNA polymerase</keyword>
<organism evidence="8 9">
    <name type="scientific">Sphingomonas sanxanigenens</name>
    <dbReference type="NCBI Taxonomy" id="397260"/>
    <lineage>
        <taxon>Bacteria</taxon>
        <taxon>Pseudomonadati</taxon>
        <taxon>Pseudomonadota</taxon>
        <taxon>Alphaproteobacteria</taxon>
        <taxon>Sphingomonadales</taxon>
        <taxon>Sphingomonadaceae</taxon>
        <taxon>Sphingomonas</taxon>
    </lineage>
</organism>
<dbReference type="GO" id="GO:0009360">
    <property type="term" value="C:DNA polymerase III complex"/>
    <property type="evidence" value="ECO:0007669"/>
    <property type="project" value="TreeGrafter"/>
</dbReference>
<proteinExistence type="inferred from homology"/>
<dbReference type="Proteomes" id="UP000249066">
    <property type="component" value="Unassembled WGS sequence"/>
</dbReference>
<keyword evidence="3" id="KW-0548">Nucleotidyltransferase</keyword>
<keyword evidence="4" id="KW-0235">DNA replication</keyword>
<sequence length="341" mass="35621">MKASRGQIERALDKPGGDVRFFLLHGPDESGSAALADRLARAMGADAEKVEIDGATLASDPARLPDEAASISLFGGPRFIRLRLTADEAADAVAALLGAEAAGNPVVAVAGALKPASRLLKLALADPAALCFASYAPEGEDANRLAMAIGRDLGLRIAPDIGRRLVDATGGDRAVLTREIEKLALFLDAAPERPGEASHEALDRIGADMGEVDLSDLVDAVLSGQPAEAAHEIERLDAAGALNPQTLRAFQRRLSLLIQIRGAIDAGATAEDAMASAGKALFWKDKPAVARQLRLWDSARLARLNTRLLDADRQLKSSQSAGSILAAAELIAVSRAAARAR</sequence>
<protein>
    <recommendedName>
        <fullName evidence="1">DNA-directed DNA polymerase</fullName>
        <ecNumber evidence="1">2.7.7.7</ecNumber>
    </recommendedName>
</protein>
<dbReference type="EMBL" id="QFNN01000002">
    <property type="protein sequence ID" value="PZO92088.1"/>
    <property type="molecule type" value="Genomic_DNA"/>
</dbReference>
<dbReference type="PANTHER" id="PTHR34388:SF1">
    <property type="entry name" value="DNA POLYMERASE III SUBUNIT DELTA"/>
    <property type="match status" value="1"/>
</dbReference>
<evidence type="ECO:0000256" key="4">
    <source>
        <dbReference type="ARBA" id="ARBA00022705"/>
    </source>
</evidence>
<dbReference type="GO" id="GO:0003677">
    <property type="term" value="F:DNA binding"/>
    <property type="evidence" value="ECO:0007669"/>
    <property type="project" value="InterPro"/>
</dbReference>
<dbReference type="GO" id="GO:0006261">
    <property type="term" value="P:DNA-templated DNA replication"/>
    <property type="evidence" value="ECO:0007669"/>
    <property type="project" value="TreeGrafter"/>
</dbReference>
<dbReference type="EC" id="2.7.7.7" evidence="1"/>
<dbReference type="PANTHER" id="PTHR34388">
    <property type="entry name" value="DNA POLYMERASE III SUBUNIT DELTA"/>
    <property type="match status" value="1"/>
</dbReference>
<dbReference type="SUPFAM" id="SSF48019">
    <property type="entry name" value="post-AAA+ oligomerization domain-like"/>
    <property type="match status" value="1"/>
</dbReference>
<gene>
    <name evidence="8" type="ORF">DI623_01155</name>
</gene>